<organism evidence="2 3">
    <name type="scientific">Saccoglossus kowalevskii</name>
    <name type="common">Acorn worm</name>
    <dbReference type="NCBI Taxonomy" id="10224"/>
    <lineage>
        <taxon>Eukaryota</taxon>
        <taxon>Metazoa</taxon>
        <taxon>Hemichordata</taxon>
        <taxon>Enteropneusta</taxon>
        <taxon>Harrimaniidae</taxon>
        <taxon>Saccoglossus</taxon>
    </lineage>
</organism>
<keyword evidence="2" id="KW-1185">Reference proteome</keyword>
<dbReference type="RefSeq" id="XP_006815641.1">
    <property type="nucleotide sequence ID" value="XM_006815578.1"/>
</dbReference>
<evidence type="ECO:0000256" key="1">
    <source>
        <dbReference type="SAM" id="MobiDB-lite"/>
    </source>
</evidence>
<protein>
    <submittedName>
        <fullName evidence="3">Uncharacterized protein LOC102807520</fullName>
    </submittedName>
</protein>
<evidence type="ECO:0000313" key="2">
    <source>
        <dbReference type="Proteomes" id="UP000694865"/>
    </source>
</evidence>
<feature type="region of interest" description="Disordered" evidence="1">
    <location>
        <begin position="105"/>
        <end position="124"/>
    </location>
</feature>
<gene>
    <name evidence="3" type="primary">LOC102807520</name>
</gene>
<dbReference type="SUPFAM" id="SSF56204">
    <property type="entry name" value="Hect, E3 ligase catalytic domain"/>
    <property type="match status" value="1"/>
</dbReference>
<sequence length="380" mass="43315">MQEDKTYLLLLEDGTQATFIPGQQSKEFFSLCRYREELGKDYQRICMYLCTEKDYNISEGVYEVSGKENDSRPDDARLITQEFDENTGTIVEDIIDDYTQSRKLRRKESTTRTERQGTSTCSVSACTNMPGPSGAYDKNEIKKFVTYLTQKILKSYRLSVEETRYFVCVKGGLKHKSFSPFNKISVKFTDDEGSSEGAVDEGGPMREMLTLTMNHIVGSHLLDVHRTETVKPTTEDLPVDSAVKEDLQKLRNVNVEEANSIICETLKKLLELAGTWKHIQSEDDKENVIWDINKWYLFGRTKTAVDQFKIGPSTLGVLAAIQEYPFVFKPSFCYEAEPLTAATFAVSEKVVITRSENESNAYNVESRVLAHWADFLQDDE</sequence>
<dbReference type="InterPro" id="IPR035983">
    <property type="entry name" value="Hect_E3_ubiquitin_ligase"/>
</dbReference>
<accession>A0ABM0M6K0</accession>
<dbReference type="Proteomes" id="UP000694865">
    <property type="component" value="Unplaced"/>
</dbReference>
<name>A0ABM0M6K0_SACKO</name>
<dbReference type="GeneID" id="102807520"/>
<reference evidence="3" key="1">
    <citation type="submission" date="2025-08" db="UniProtKB">
        <authorList>
            <consortium name="RefSeq"/>
        </authorList>
    </citation>
    <scope>IDENTIFICATION</scope>
    <source>
        <tissue evidence="3">Testes</tissue>
    </source>
</reference>
<proteinExistence type="predicted"/>
<evidence type="ECO:0000313" key="3">
    <source>
        <dbReference type="RefSeq" id="XP_006815641.1"/>
    </source>
</evidence>